<dbReference type="EMBL" id="CM007389">
    <property type="protein sequence ID" value="ONK57924.1"/>
    <property type="molecule type" value="Genomic_DNA"/>
</dbReference>
<dbReference type="Gene3D" id="3.40.50.11860">
    <property type="entry name" value="Diphthamide synthesis DPH1/DPH2 domain 3"/>
    <property type="match status" value="1"/>
</dbReference>
<organism evidence="9 10">
    <name type="scientific">Asparagus officinalis</name>
    <name type="common">Garden asparagus</name>
    <dbReference type="NCBI Taxonomy" id="4686"/>
    <lineage>
        <taxon>Eukaryota</taxon>
        <taxon>Viridiplantae</taxon>
        <taxon>Streptophyta</taxon>
        <taxon>Embryophyta</taxon>
        <taxon>Tracheophyta</taxon>
        <taxon>Spermatophyta</taxon>
        <taxon>Magnoliopsida</taxon>
        <taxon>Liliopsida</taxon>
        <taxon>Asparagales</taxon>
        <taxon>Asparagaceae</taxon>
        <taxon>Asparagoideae</taxon>
        <taxon>Asparagus</taxon>
    </lineage>
</organism>
<keyword evidence="10" id="KW-1185">Reference proteome</keyword>
<dbReference type="OMA" id="QIWNENH"/>
<comment type="cofactor">
    <cofactor evidence="1">
        <name>[4Fe-4S] cluster</name>
        <dbReference type="ChEBI" id="CHEBI:49883"/>
    </cofactor>
</comment>
<dbReference type="SFLD" id="SFLDG01121">
    <property type="entry name" value="Diphthamide_biosynthesis"/>
    <property type="match status" value="1"/>
</dbReference>
<comment type="pathway">
    <text evidence="2 7">Protein modification; peptidyl-diphthamide biosynthesis.</text>
</comment>
<keyword evidence="5 7" id="KW-0408">Iron</keyword>
<comment type="function">
    <text evidence="7">Required for the first step of diphthamide biosynthesis, a post-translational modification of histidine which occurs in elongation factor 2. DPH1 and DPH2 transfer a 3-amino-3-carboxypropyl (ACP) group from S-adenosyl-L-methionine (SAM) to a histidine residue, the reaction is assisted by a reduction system comprising DPH3 and a NADH-dependent reductase. Facilitates the reduction of the catalytic iron-sulfur cluster found in the DPH1 subunit.</text>
</comment>
<gene>
    <name evidence="9" type="ORF">A4U43_C09F5680</name>
</gene>
<dbReference type="FunFam" id="3.40.50.11840:FF:000004">
    <property type="entry name" value="2-(3-amino-3-carboxypropyl)histidine synthase subunit 2"/>
    <property type="match status" value="1"/>
</dbReference>
<dbReference type="OrthoDB" id="449241at2759"/>
<dbReference type="InterPro" id="IPR010014">
    <property type="entry name" value="DHP2"/>
</dbReference>
<dbReference type="InterPro" id="IPR016435">
    <property type="entry name" value="DPH1/DPH2"/>
</dbReference>
<dbReference type="NCBIfam" id="TIGR00272">
    <property type="entry name" value="DPH2"/>
    <property type="match status" value="1"/>
</dbReference>
<dbReference type="Pfam" id="PF01866">
    <property type="entry name" value="Diphthamide_syn"/>
    <property type="match status" value="1"/>
</dbReference>
<protein>
    <recommendedName>
        <fullName evidence="7">2-(3-amino-3-carboxypropyl)histidine synthase subunit 2</fullName>
    </recommendedName>
</protein>
<evidence type="ECO:0000256" key="6">
    <source>
        <dbReference type="ARBA" id="ARBA00023014"/>
    </source>
</evidence>
<dbReference type="Gene3D" id="3.40.50.11840">
    <property type="entry name" value="Diphthamide synthesis DPH1/DPH2 domain 1"/>
    <property type="match status" value="1"/>
</dbReference>
<feature type="region of interest" description="Disordered" evidence="8">
    <location>
        <begin position="171"/>
        <end position="197"/>
    </location>
</feature>
<dbReference type="AlphaFoldDB" id="A0A5P1E5K3"/>
<evidence type="ECO:0000256" key="1">
    <source>
        <dbReference type="ARBA" id="ARBA00001966"/>
    </source>
</evidence>
<dbReference type="FunFam" id="3.40.50.11860:FF:000001">
    <property type="entry name" value="2-(3-amino-3-carboxypropyl)histidine synthase subunit 2"/>
    <property type="match status" value="1"/>
</dbReference>
<dbReference type="GO" id="GO:0051536">
    <property type="term" value="F:iron-sulfur cluster binding"/>
    <property type="evidence" value="ECO:0007669"/>
    <property type="project" value="UniProtKB-KW"/>
</dbReference>
<evidence type="ECO:0000256" key="5">
    <source>
        <dbReference type="ARBA" id="ARBA00023004"/>
    </source>
</evidence>
<dbReference type="Gramene" id="ONK57924">
    <property type="protein sequence ID" value="ONK57924"/>
    <property type="gene ID" value="A4U43_C09F5680"/>
</dbReference>
<sequence length="496" mass="55249">MDFELNYEILRTADFIRSRNFTRVALQFPDELLKDSTRVSKALRNELGKGVRLFVMADTAYGSCCVDEVAASHVDAECVVHYGHACMSPTSTLPALFVFGKAEMDVKDCVECLYRCMSSGKKPVLVLFGLEYAHALQDIKSAVADTMSLDGSSTSVHYAEVICSIMNPSQDKTGKDHLQPHDHAGVNSNDKLPSKTESRHGLGGLTWNMPVGQRMEDSLLFWIGSEDPAFANLVLTFNNSEVVRYDAKESKLLNDFSHQQRILKRRYYLVEKAKDANIVGILVGTLGVAGYLHMVRQMKELIEGAGKKSYTLVMGRPNSHKLANFPECDVFIFVSCAQTALLDSKEFLAPVITPFEAILAFSRRKQWTGEYVMEFRDLVNSCTAEVGKGMVEDEARFSFLQGGYMEDFQPEENGGEQKESSMDLIEATEKALTMKTESVDSILFKGTARSGAEFFAARSYQGLNVDYKNPSPQSYIIGRTGRAAGYQHEKNKQDTD</sequence>
<dbReference type="GO" id="GO:0006979">
    <property type="term" value="P:response to oxidative stress"/>
    <property type="evidence" value="ECO:0007669"/>
    <property type="project" value="EnsemblPlants"/>
</dbReference>
<keyword evidence="6 7" id="KW-0411">Iron-sulfur</keyword>
<dbReference type="UniPathway" id="UPA00559"/>
<proteinExistence type="inferred from homology"/>
<dbReference type="Proteomes" id="UP000243459">
    <property type="component" value="Chromosome 9"/>
</dbReference>
<comment type="similarity">
    <text evidence="3 7">Belongs to the DPH1/DPH2 family. DPH2 subfamily.</text>
</comment>
<dbReference type="InterPro" id="IPR042263">
    <property type="entry name" value="DPH1/DPH2_1"/>
</dbReference>
<feature type="compositionally biased region" description="Basic and acidic residues" evidence="8">
    <location>
        <begin position="172"/>
        <end position="184"/>
    </location>
</feature>
<dbReference type="GO" id="GO:0046872">
    <property type="term" value="F:metal ion binding"/>
    <property type="evidence" value="ECO:0007669"/>
    <property type="project" value="UniProtKB-KW"/>
</dbReference>
<dbReference type="SFLD" id="SFLDS00032">
    <property type="entry name" value="Radical_SAM_3-amino-3-carboxyp"/>
    <property type="match status" value="1"/>
</dbReference>
<dbReference type="PANTHER" id="PTHR10762:SF2">
    <property type="entry name" value="2-(3-AMINO-3-CARBOXYPROPYL)HISTIDINE SYNTHASE SUBUNIT 2"/>
    <property type="match status" value="1"/>
</dbReference>
<keyword evidence="4 7" id="KW-0479">Metal-binding</keyword>
<reference evidence="10" key="1">
    <citation type="journal article" date="2017" name="Nat. Commun.">
        <title>The asparagus genome sheds light on the origin and evolution of a young Y chromosome.</title>
        <authorList>
            <person name="Harkess A."/>
            <person name="Zhou J."/>
            <person name="Xu C."/>
            <person name="Bowers J.E."/>
            <person name="Van der Hulst R."/>
            <person name="Ayyampalayam S."/>
            <person name="Mercati F."/>
            <person name="Riccardi P."/>
            <person name="McKain M.R."/>
            <person name="Kakrana A."/>
            <person name="Tang H."/>
            <person name="Ray J."/>
            <person name="Groenendijk J."/>
            <person name="Arikit S."/>
            <person name="Mathioni S.M."/>
            <person name="Nakano M."/>
            <person name="Shan H."/>
            <person name="Telgmann-Rauber A."/>
            <person name="Kanno A."/>
            <person name="Yue Z."/>
            <person name="Chen H."/>
            <person name="Li W."/>
            <person name="Chen Y."/>
            <person name="Xu X."/>
            <person name="Zhang Y."/>
            <person name="Luo S."/>
            <person name="Chen H."/>
            <person name="Gao J."/>
            <person name="Mao Z."/>
            <person name="Pires J.C."/>
            <person name="Luo M."/>
            <person name="Kudrna D."/>
            <person name="Wing R.A."/>
            <person name="Meyers B.C."/>
            <person name="Yi K."/>
            <person name="Kong H."/>
            <person name="Lavrijsen P."/>
            <person name="Sunseri F."/>
            <person name="Falavigna A."/>
            <person name="Ye Y."/>
            <person name="Leebens-Mack J.H."/>
            <person name="Chen G."/>
        </authorList>
    </citation>
    <scope>NUCLEOTIDE SEQUENCE [LARGE SCALE GENOMIC DNA]</scope>
    <source>
        <strain evidence="10">cv. DH0086</strain>
    </source>
</reference>
<evidence type="ECO:0000313" key="9">
    <source>
        <dbReference type="EMBL" id="ONK57924.1"/>
    </source>
</evidence>
<evidence type="ECO:0000313" key="10">
    <source>
        <dbReference type="Proteomes" id="UP000243459"/>
    </source>
</evidence>
<dbReference type="InterPro" id="IPR042265">
    <property type="entry name" value="DPH1/DPH2_3"/>
</dbReference>
<accession>A0A5P1E5K3</accession>
<evidence type="ECO:0000256" key="7">
    <source>
        <dbReference type="RuleBase" id="RU364133"/>
    </source>
</evidence>
<dbReference type="GO" id="GO:0090560">
    <property type="term" value="F:2-(3-amino-3-carboxypropyl)histidine synthase activity"/>
    <property type="evidence" value="ECO:0007669"/>
    <property type="project" value="InterPro"/>
</dbReference>
<dbReference type="NCBIfam" id="TIGR00322">
    <property type="entry name" value="diphth2_R"/>
    <property type="match status" value="1"/>
</dbReference>
<dbReference type="PANTHER" id="PTHR10762">
    <property type="entry name" value="DIPHTHAMIDE BIOSYNTHESIS PROTEIN"/>
    <property type="match status" value="1"/>
</dbReference>
<dbReference type="GO" id="GO:0017183">
    <property type="term" value="P:protein histidyl modification to diphthamide"/>
    <property type="evidence" value="ECO:0007669"/>
    <property type="project" value="UniProtKB-UniPathway"/>
</dbReference>
<evidence type="ECO:0000256" key="8">
    <source>
        <dbReference type="SAM" id="MobiDB-lite"/>
    </source>
</evidence>
<evidence type="ECO:0000256" key="4">
    <source>
        <dbReference type="ARBA" id="ARBA00022723"/>
    </source>
</evidence>
<dbReference type="GO" id="GO:0005829">
    <property type="term" value="C:cytosol"/>
    <property type="evidence" value="ECO:0007669"/>
    <property type="project" value="EnsemblPlants"/>
</dbReference>
<name>A0A5P1E5K3_ASPOF</name>
<evidence type="ECO:0000256" key="2">
    <source>
        <dbReference type="ARBA" id="ARBA00005156"/>
    </source>
</evidence>
<evidence type="ECO:0000256" key="3">
    <source>
        <dbReference type="ARBA" id="ARBA00006179"/>
    </source>
</evidence>